<evidence type="ECO:0000313" key="2">
    <source>
        <dbReference type="Proteomes" id="UP001148786"/>
    </source>
</evidence>
<name>A0A9W8K1W5_9AGAR</name>
<organism evidence="1 2">
    <name type="scientific">Agrocybe chaxingu</name>
    <dbReference type="NCBI Taxonomy" id="84603"/>
    <lineage>
        <taxon>Eukaryota</taxon>
        <taxon>Fungi</taxon>
        <taxon>Dikarya</taxon>
        <taxon>Basidiomycota</taxon>
        <taxon>Agaricomycotina</taxon>
        <taxon>Agaricomycetes</taxon>
        <taxon>Agaricomycetidae</taxon>
        <taxon>Agaricales</taxon>
        <taxon>Agaricineae</taxon>
        <taxon>Strophariaceae</taxon>
        <taxon>Agrocybe</taxon>
    </lineage>
</organism>
<dbReference type="AlphaFoldDB" id="A0A9W8K1W5"/>
<gene>
    <name evidence="1" type="ORF">NLJ89_g5051</name>
</gene>
<dbReference type="Proteomes" id="UP001148786">
    <property type="component" value="Unassembled WGS sequence"/>
</dbReference>
<dbReference type="OrthoDB" id="3011417at2759"/>
<dbReference type="EMBL" id="JANKHO010000453">
    <property type="protein sequence ID" value="KAJ3509758.1"/>
    <property type="molecule type" value="Genomic_DNA"/>
</dbReference>
<reference evidence="1" key="1">
    <citation type="submission" date="2022-07" db="EMBL/GenBank/DDBJ databases">
        <title>Genome Sequence of Agrocybe chaxingu.</title>
        <authorList>
            <person name="Buettner E."/>
        </authorList>
    </citation>
    <scope>NUCLEOTIDE SEQUENCE</scope>
    <source>
        <strain evidence="1">MP-N11</strain>
    </source>
</reference>
<protein>
    <submittedName>
        <fullName evidence="1">Uncharacterized protein</fullName>
    </submittedName>
</protein>
<keyword evidence="2" id="KW-1185">Reference proteome</keyword>
<evidence type="ECO:0000313" key="1">
    <source>
        <dbReference type="EMBL" id="KAJ3509758.1"/>
    </source>
</evidence>
<sequence>MVASPPYPDKAWLRSMPLPAYSLPVATVSPFSTLKSSITTAAAMTMQEIKNPGHGLKRLAVGEYIWDRLFAYVSLVPFSNRDIPGTIYRMWECPNAPKDAPPQFREAQERLKISLVANAHHQPILVHNNDELREACNQHIFDILNKYLELRYTNTRWISPVKFNQTDESQSASGNSDKLLVMYPKMIPAGMTLADARAVAEPIRCSTAEVKPGWSYETKSLEDIYRGDKGVLNYQGRFLTDASKHPGNQLIRQMWGQCFFLSTKIAFTTNLDGVMVLLQDLEGCKMILSSLLPWTDDRVLSCLVALSFMAVDAPEWATMNAPDGGENGLTLIDMLAPPAECSIIQAEQVPPSQ</sequence>
<comment type="caution">
    <text evidence="1">The sequence shown here is derived from an EMBL/GenBank/DDBJ whole genome shotgun (WGS) entry which is preliminary data.</text>
</comment>
<accession>A0A9W8K1W5</accession>
<proteinExistence type="predicted"/>